<proteinExistence type="predicted"/>
<feature type="transmembrane region" description="Helical" evidence="1">
    <location>
        <begin position="34"/>
        <end position="54"/>
    </location>
</feature>
<keyword evidence="3" id="KW-1185">Reference proteome</keyword>
<dbReference type="EMBL" id="BSUN01000001">
    <property type="protein sequence ID" value="GMA36628.1"/>
    <property type="molecule type" value="Genomic_DNA"/>
</dbReference>
<dbReference type="Proteomes" id="UP001157125">
    <property type="component" value="Unassembled WGS sequence"/>
</dbReference>
<keyword evidence="1" id="KW-0812">Transmembrane</keyword>
<gene>
    <name evidence="2" type="ORF">GCM10025876_28320</name>
</gene>
<reference evidence="3" key="1">
    <citation type="journal article" date="2019" name="Int. J. Syst. Evol. Microbiol.">
        <title>The Global Catalogue of Microorganisms (GCM) 10K type strain sequencing project: providing services to taxonomists for standard genome sequencing and annotation.</title>
        <authorList>
            <consortium name="The Broad Institute Genomics Platform"/>
            <consortium name="The Broad Institute Genome Sequencing Center for Infectious Disease"/>
            <person name="Wu L."/>
            <person name="Ma J."/>
        </authorList>
    </citation>
    <scope>NUCLEOTIDE SEQUENCE [LARGE SCALE GENOMIC DNA]</scope>
    <source>
        <strain evidence="3">NBRC 112299</strain>
    </source>
</reference>
<evidence type="ECO:0000256" key="1">
    <source>
        <dbReference type="SAM" id="Phobius"/>
    </source>
</evidence>
<feature type="transmembrane region" description="Helical" evidence="1">
    <location>
        <begin position="66"/>
        <end position="85"/>
    </location>
</feature>
<evidence type="ECO:0000313" key="2">
    <source>
        <dbReference type="EMBL" id="GMA36628.1"/>
    </source>
</evidence>
<evidence type="ECO:0000313" key="3">
    <source>
        <dbReference type="Proteomes" id="UP001157125"/>
    </source>
</evidence>
<sequence length="152" mass="16483">MRLPAQTRRFGLNGSVTTTRPRLPGARIRASLRLLWVFVATQVRCLVFAILIFAAMSVTEVVDVGIGRYDALLIAGLAITAVLWWTGYETGREVAVIFAFHLLGLGLEALQGQSGVVDVSRCRGHDDRGRSAVLGLYVRRRGLVPVPGLAAL</sequence>
<keyword evidence="1" id="KW-0472">Membrane</keyword>
<name>A0ABQ6IHK0_9MICO</name>
<keyword evidence="1" id="KW-1133">Transmembrane helix</keyword>
<dbReference type="InterPro" id="IPR008535">
    <property type="entry name" value="DUF817"/>
</dbReference>
<protein>
    <submittedName>
        <fullName evidence="2">Uncharacterized protein</fullName>
    </submittedName>
</protein>
<organism evidence="2 3">
    <name type="scientific">Demequina litorisediminis</name>
    <dbReference type="NCBI Taxonomy" id="1849022"/>
    <lineage>
        <taxon>Bacteria</taxon>
        <taxon>Bacillati</taxon>
        <taxon>Actinomycetota</taxon>
        <taxon>Actinomycetes</taxon>
        <taxon>Micrococcales</taxon>
        <taxon>Demequinaceae</taxon>
        <taxon>Demequina</taxon>
    </lineage>
</organism>
<comment type="caution">
    <text evidence="2">The sequence shown here is derived from an EMBL/GenBank/DDBJ whole genome shotgun (WGS) entry which is preliminary data.</text>
</comment>
<accession>A0ABQ6IHK0</accession>
<dbReference type="Pfam" id="PF05675">
    <property type="entry name" value="DUF817"/>
    <property type="match status" value="1"/>
</dbReference>